<evidence type="ECO:0000256" key="3">
    <source>
        <dbReference type="SAM" id="SignalP"/>
    </source>
</evidence>
<keyword evidence="5" id="KW-1185">Reference proteome</keyword>
<dbReference type="EMBL" id="CM009290">
    <property type="protein sequence ID" value="PNT56103.1"/>
    <property type="molecule type" value="Genomic_DNA"/>
</dbReference>
<evidence type="ECO:0000313" key="5">
    <source>
        <dbReference type="Proteomes" id="UP000006729"/>
    </source>
</evidence>
<reference evidence="4 5" key="1">
    <citation type="journal article" date="2006" name="Science">
        <title>The genome of black cottonwood, Populus trichocarpa (Torr. &amp; Gray).</title>
        <authorList>
            <person name="Tuskan G.A."/>
            <person name="Difazio S."/>
            <person name="Jansson S."/>
            <person name="Bohlmann J."/>
            <person name="Grigoriev I."/>
            <person name="Hellsten U."/>
            <person name="Putnam N."/>
            <person name="Ralph S."/>
            <person name="Rombauts S."/>
            <person name="Salamov A."/>
            <person name="Schein J."/>
            <person name="Sterck L."/>
            <person name="Aerts A."/>
            <person name="Bhalerao R.R."/>
            <person name="Bhalerao R.P."/>
            <person name="Blaudez D."/>
            <person name="Boerjan W."/>
            <person name="Brun A."/>
            <person name="Brunner A."/>
            <person name="Busov V."/>
            <person name="Campbell M."/>
            <person name="Carlson J."/>
            <person name="Chalot M."/>
            <person name="Chapman J."/>
            <person name="Chen G.L."/>
            <person name="Cooper D."/>
            <person name="Coutinho P.M."/>
            <person name="Couturier J."/>
            <person name="Covert S."/>
            <person name="Cronk Q."/>
            <person name="Cunningham R."/>
            <person name="Davis J."/>
            <person name="Degroeve S."/>
            <person name="Dejardin A."/>
            <person name="Depamphilis C."/>
            <person name="Detter J."/>
            <person name="Dirks B."/>
            <person name="Dubchak I."/>
            <person name="Duplessis S."/>
            <person name="Ehlting J."/>
            <person name="Ellis B."/>
            <person name="Gendler K."/>
            <person name="Goodstein D."/>
            <person name="Gribskov M."/>
            <person name="Grimwood J."/>
            <person name="Groover A."/>
            <person name="Gunter L."/>
            <person name="Hamberger B."/>
            <person name="Heinze B."/>
            <person name="Helariutta Y."/>
            <person name="Henrissat B."/>
            <person name="Holligan D."/>
            <person name="Holt R."/>
            <person name="Huang W."/>
            <person name="Islam-Faridi N."/>
            <person name="Jones S."/>
            <person name="Jones-Rhoades M."/>
            <person name="Jorgensen R."/>
            <person name="Joshi C."/>
            <person name="Kangasjarvi J."/>
            <person name="Karlsson J."/>
            <person name="Kelleher C."/>
            <person name="Kirkpatrick R."/>
            <person name="Kirst M."/>
            <person name="Kohler A."/>
            <person name="Kalluri U."/>
            <person name="Larimer F."/>
            <person name="Leebens-Mack J."/>
            <person name="Leple J.C."/>
            <person name="Locascio P."/>
            <person name="Lou Y."/>
            <person name="Lucas S."/>
            <person name="Martin F."/>
            <person name="Montanini B."/>
            <person name="Napoli C."/>
            <person name="Nelson D.R."/>
            <person name="Nelson C."/>
            <person name="Nieminen K."/>
            <person name="Nilsson O."/>
            <person name="Pereda V."/>
            <person name="Peter G."/>
            <person name="Philippe R."/>
            <person name="Pilate G."/>
            <person name="Poliakov A."/>
            <person name="Razumovskaya J."/>
            <person name="Richardson P."/>
            <person name="Rinaldi C."/>
            <person name="Ritland K."/>
            <person name="Rouze P."/>
            <person name="Ryaboy D."/>
            <person name="Schmutz J."/>
            <person name="Schrader J."/>
            <person name="Segerman B."/>
            <person name="Shin H."/>
            <person name="Siddiqui A."/>
            <person name="Sterky F."/>
            <person name="Terry A."/>
            <person name="Tsai C.J."/>
            <person name="Uberbacher E."/>
            <person name="Unneberg P."/>
            <person name="Vahala J."/>
            <person name="Wall K."/>
            <person name="Wessler S."/>
            <person name="Yang G."/>
            <person name="Yin T."/>
            <person name="Douglas C."/>
            <person name="Marra M."/>
            <person name="Sandberg G."/>
            <person name="Van de Peer Y."/>
            <person name="Rokhsar D."/>
        </authorList>
    </citation>
    <scope>NUCLEOTIDE SEQUENCE [LARGE SCALE GENOMIC DNA]</scope>
    <source>
        <strain evidence="5">cv. Nisqually</strain>
    </source>
</reference>
<gene>
    <name evidence="4" type="ORF">POPTR_001G227600</name>
</gene>
<keyword evidence="3" id="KW-0732">Signal</keyword>
<evidence type="ECO:0000256" key="1">
    <source>
        <dbReference type="ARBA" id="ARBA00010838"/>
    </source>
</evidence>
<feature type="signal peptide" evidence="3">
    <location>
        <begin position="1"/>
        <end position="21"/>
    </location>
</feature>
<dbReference type="HOGENOM" id="CLU_2487572_0_0_1"/>
<dbReference type="InParanoid" id="B9N6G2"/>
<feature type="chain" id="PRO_5030166591" evidence="3">
    <location>
        <begin position="22"/>
        <end position="87"/>
    </location>
</feature>
<dbReference type="InterPro" id="IPR033132">
    <property type="entry name" value="GH_1_N_CS"/>
</dbReference>
<comment type="similarity">
    <text evidence="1">Belongs to the glycosyl hydrolase 1 family.</text>
</comment>
<dbReference type="STRING" id="3694.B9N6G2"/>
<dbReference type="PROSITE" id="PS00653">
    <property type="entry name" value="GLYCOSYL_HYDROL_F1_2"/>
    <property type="match status" value="1"/>
</dbReference>
<dbReference type="Proteomes" id="UP000006729">
    <property type="component" value="Chromosome 1"/>
</dbReference>
<evidence type="ECO:0000256" key="2">
    <source>
        <dbReference type="ARBA" id="ARBA00022801"/>
    </source>
</evidence>
<organism evidence="4 5">
    <name type="scientific">Populus trichocarpa</name>
    <name type="common">Western balsam poplar</name>
    <name type="synonym">Populus balsamifera subsp. trichocarpa</name>
    <dbReference type="NCBI Taxonomy" id="3694"/>
    <lineage>
        <taxon>Eukaryota</taxon>
        <taxon>Viridiplantae</taxon>
        <taxon>Streptophyta</taxon>
        <taxon>Embryophyta</taxon>
        <taxon>Tracheophyta</taxon>
        <taxon>Spermatophyta</taxon>
        <taxon>Magnoliopsida</taxon>
        <taxon>eudicotyledons</taxon>
        <taxon>Gunneridae</taxon>
        <taxon>Pentapetalae</taxon>
        <taxon>rosids</taxon>
        <taxon>fabids</taxon>
        <taxon>Malpighiales</taxon>
        <taxon>Salicaceae</taxon>
        <taxon>Saliceae</taxon>
        <taxon>Populus</taxon>
    </lineage>
</organism>
<sequence length="87" mass="9430">MEIKGLLHLFFIFLVLSVVHSSEDGLKDSNLAAINRSNFPAGFIFGTASSAYQYEGAANEDGKGPSVWETFTKNFPGFSLIACVLHS</sequence>
<dbReference type="InterPro" id="IPR001360">
    <property type="entry name" value="Glyco_hydro_1"/>
</dbReference>
<proteinExistence type="inferred from homology"/>
<dbReference type="SUPFAM" id="SSF51445">
    <property type="entry name" value="(Trans)glycosidases"/>
    <property type="match status" value="1"/>
</dbReference>
<protein>
    <submittedName>
        <fullName evidence="4">Uncharacterized protein</fullName>
    </submittedName>
</protein>
<dbReference type="InterPro" id="IPR017853">
    <property type="entry name" value="GH"/>
</dbReference>
<accession>B9N6G2</accession>
<dbReference type="GO" id="GO:0005975">
    <property type="term" value="P:carbohydrate metabolic process"/>
    <property type="evidence" value="ECO:0007669"/>
    <property type="project" value="InterPro"/>
</dbReference>
<dbReference type="GO" id="GO:0004553">
    <property type="term" value="F:hydrolase activity, hydrolyzing O-glycosyl compounds"/>
    <property type="evidence" value="ECO:0007669"/>
    <property type="project" value="InterPro"/>
</dbReference>
<dbReference type="AlphaFoldDB" id="B9N6G2"/>
<name>B9N6G2_POPTR</name>
<evidence type="ECO:0000313" key="4">
    <source>
        <dbReference type="EMBL" id="PNT56103.1"/>
    </source>
</evidence>
<dbReference type="Pfam" id="PF00232">
    <property type="entry name" value="Glyco_hydro_1"/>
    <property type="match status" value="1"/>
</dbReference>
<dbReference type="Gene3D" id="3.20.20.80">
    <property type="entry name" value="Glycosidases"/>
    <property type="match status" value="1"/>
</dbReference>
<dbReference type="eggNOG" id="KOG0626">
    <property type="taxonomic scope" value="Eukaryota"/>
</dbReference>
<keyword evidence="2" id="KW-0378">Hydrolase</keyword>